<evidence type="ECO:0000313" key="1">
    <source>
        <dbReference type="EMBL" id="JAT05099.1"/>
    </source>
</evidence>
<protein>
    <submittedName>
        <fullName evidence="1">Uncharacterized protein</fullName>
    </submittedName>
</protein>
<organism evidence="1">
    <name type="scientific">Homalodisca liturata</name>
    <dbReference type="NCBI Taxonomy" id="320908"/>
    <lineage>
        <taxon>Eukaryota</taxon>
        <taxon>Metazoa</taxon>
        <taxon>Ecdysozoa</taxon>
        <taxon>Arthropoda</taxon>
        <taxon>Hexapoda</taxon>
        <taxon>Insecta</taxon>
        <taxon>Pterygota</taxon>
        <taxon>Neoptera</taxon>
        <taxon>Paraneoptera</taxon>
        <taxon>Hemiptera</taxon>
        <taxon>Auchenorrhyncha</taxon>
        <taxon>Membracoidea</taxon>
        <taxon>Cicadellidae</taxon>
        <taxon>Cicadellinae</taxon>
        <taxon>Proconiini</taxon>
        <taxon>Homalodisca</taxon>
    </lineage>
</organism>
<accession>A0A1B6K0Z8</accession>
<dbReference type="AlphaFoldDB" id="A0A1B6K0Z8"/>
<name>A0A1B6K0Z8_9HEMI</name>
<reference evidence="1" key="1">
    <citation type="submission" date="2015-11" db="EMBL/GenBank/DDBJ databases">
        <title>De novo transcriptome assembly of four potential Pierce s Disease insect vectors from Arizona vineyards.</title>
        <authorList>
            <person name="Tassone E.E."/>
        </authorList>
    </citation>
    <scope>NUCLEOTIDE SEQUENCE</scope>
</reference>
<dbReference type="EMBL" id="GECU01002608">
    <property type="protein sequence ID" value="JAT05099.1"/>
    <property type="molecule type" value="Transcribed_RNA"/>
</dbReference>
<feature type="non-terminal residue" evidence="1">
    <location>
        <position position="109"/>
    </location>
</feature>
<sequence>NHYAISEEHLASVKALEEEFAAREDDFRKAGEARHAAETYIDTFTSTIDKNFPGLLTSEDRNRIEELADEFFNKSGGSLEAELALKKELLESLGFVGEKLAEEQRLLKG</sequence>
<gene>
    <name evidence="1" type="ORF">g.57396</name>
</gene>
<feature type="non-terminal residue" evidence="1">
    <location>
        <position position="1"/>
    </location>
</feature>
<proteinExistence type="predicted"/>